<sequence length="29" mass="3397">MINYFNLLTDNCPNKITVVRRFVGKHGMD</sequence>
<evidence type="ECO:0000313" key="1">
    <source>
        <dbReference type="EMBL" id="SVA68314.1"/>
    </source>
</evidence>
<protein>
    <submittedName>
        <fullName evidence="1">Uncharacterized protein</fullName>
    </submittedName>
</protein>
<organism evidence="1">
    <name type="scientific">marine metagenome</name>
    <dbReference type="NCBI Taxonomy" id="408172"/>
    <lineage>
        <taxon>unclassified sequences</taxon>
        <taxon>metagenomes</taxon>
        <taxon>ecological metagenomes</taxon>
    </lineage>
</organism>
<reference evidence="1" key="1">
    <citation type="submission" date="2018-05" db="EMBL/GenBank/DDBJ databases">
        <authorList>
            <person name="Lanie J.A."/>
            <person name="Ng W.-L."/>
            <person name="Kazmierczak K.M."/>
            <person name="Andrzejewski T.M."/>
            <person name="Davidsen T.M."/>
            <person name="Wayne K.J."/>
            <person name="Tettelin H."/>
            <person name="Glass J.I."/>
            <person name="Rusch D."/>
            <person name="Podicherti R."/>
            <person name="Tsui H.-C.T."/>
            <person name="Winkler M.E."/>
        </authorList>
    </citation>
    <scope>NUCLEOTIDE SEQUENCE</scope>
</reference>
<accession>A0A381XU67</accession>
<dbReference type="EMBL" id="UINC01016402">
    <property type="protein sequence ID" value="SVA68314.1"/>
    <property type="molecule type" value="Genomic_DNA"/>
</dbReference>
<proteinExistence type="predicted"/>
<dbReference type="AlphaFoldDB" id="A0A381XU67"/>
<gene>
    <name evidence="1" type="ORF">METZ01_LOCUS121168</name>
</gene>
<name>A0A381XU67_9ZZZZ</name>